<name>A0A9D3Z8S7_DREPO</name>
<reference evidence="1" key="2">
    <citation type="submission" date="2020-11" db="EMBL/GenBank/DDBJ databases">
        <authorList>
            <person name="McCartney M.A."/>
            <person name="Auch B."/>
            <person name="Kono T."/>
            <person name="Mallez S."/>
            <person name="Becker A."/>
            <person name="Gohl D.M."/>
            <person name="Silverstein K.A.T."/>
            <person name="Koren S."/>
            <person name="Bechman K.B."/>
            <person name="Herman A."/>
            <person name="Abrahante J.E."/>
            <person name="Garbe J."/>
        </authorList>
    </citation>
    <scope>NUCLEOTIDE SEQUENCE</scope>
    <source>
        <strain evidence="1">Duluth1</strain>
        <tissue evidence="1">Whole animal</tissue>
    </source>
</reference>
<dbReference type="EMBL" id="JAIWYP010000014">
    <property type="protein sequence ID" value="KAH3712259.1"/>
    <property type="molecule type" value="Genomic_DNA"/>
</dbReference>
<accession>A0A9D3Z8S7</accession>
<evidence type="ECO:0000313" key="1">
    <source>
        <dbReference type="EMBL" id="KAH3712259.1"/>
    </source>
</evidence>
<organism evidence="1 2">
    <name type="scientific">Dreissena polymorpha</name>
    <name type="common">Zebra mussel</name>
    <name type="synonym">Mytilus polymorpha</name>
    <dbReference type="NCBI Taxonomy" id="45954"/>
    <lineage>
        <taxon>Eukaryota</taxon>
        <taxon>Metazoa</taxon>
        <taxon>Spiralia</taxon>
        <taxon>Lophotrochozoa</taxon>
        <taxon>Mollusca</taxon>
        <taxon>Bivalvia</taxon>
        <taxon>Autobranchia</taxon>
        <taxon>Heteroconchia</taxon>
        <taxon>Euheterodonta</taxon>
        <taxon>Imparidentia</taxon>
        <taxon>Neoheterodontei</taxon>
        <taxon>Myida</taxon>
        <taxon>Dreissenoidea</taxon>
        <taxon>Dreissenidae</taxon>
        <taxon>Dreissena</taxon>
    </lineage>
</organism>
<sequence>MVRTVIHVVQRAAKVASVIKKPERVRVLKSSQEANATRACWVIMETSADRVHTAVRMSVIDTVELANLLM</sequence>
<gene>
    <name evidence="1" type="ORF">DPMN_071948</name>
</gene>
<protein>
    <submittedName>
        <fullName evidence="1">Uncharacterized protein</fullName>
    </submittedName>
</protein>
<comment type="caution">
    <text evidence="1">The sequence shown here is derived from an EMBL/GenBank/DDBJ whole genome shotgun (WGS) entry which is preliminary data.</text>
</comment>
<proteinExistence type="predicted"/>
<dbReference type="Proteomes" id="UP000828390">
    <property type="component" value="Unassembled WGS sequence"/>
</dbReference>
<reference evidence="1" key="1">
    <citation type="journal article" date="2019" name="bioRxiv">
        <title>The Genome of the Zebra Mussel, Dreissena polymorpha: A Resource for Invasive Species Research.</title>
        <authorList>
            <person name="McCartney M.A."/>
            <person name="Auch B."/>
            <person name="Kono T."/>
            <person name="Mallez S."/>
            <person name="Zhang Y."/>
            <person name="Obille A."/>
            <person name="Becker A."/>
            <person name="Abrahante J.E."/>
            <person name="Garbe J."/>
            <person name="Badalamenti J.P."/>
            <person name="Herman A."/>
            <person name="Mangelson H."/>
            <person name="Liachko I."/>
            <person name="Sullivan S."/>
            <person name="Sone E.D."/>
            <person name="Koren S."/>
            <person name="Silverstein K.A.T."/>
            <person name="Beckman K.B."/>
            <person name="Gohl D.M."/>
        </authorList>
    </citation>
    <scope>NUCLEOTIDE SEQUENCE</scope>
    <source>
        <strain evidence="1">Duluth1</strain>
        <tissue evidence="1">Whole animal</tissue>
    </source>
</reference>
<keyword evidence="2" id="KW-1185">Reference proteome</keyword>
<dbReference type="AlphaFoldDB" id="A0A9D3Z8S7"/>
<evidence type="ECO:0000313" key="2">
    <source>
        <dbReference type="Proteomes" id="UP000828390"/>
    </source>
</evidence>